<evidence type="ECO:0000256" key="1">
    <source>
        <dbReference type="ARBA" id="ARBA00010609"/>
    </source>
</evidence>
<gene>
    <name evidence="9" type="ORF">OTU49_009506</name>
</gene>
<dbReference type="SUPFAM" id="SSF49503">
    <property type="entry name" value="Cupredoxins"/>
    <property type="match status" value="3"/>
</dbReference>
<protein>
    <submittedName>
        <fullName evidence="9">Uncharacterized protein</fullName>
    </submittedName>
</protein>
<proteinExistence type="inferred from homology"/>
<dbReference type="PANTHER" id="PTHR11709:SF394">
    <property type="entry name" value="FI03373P-RELATED"/>
    <property type="match status" value="1"/>
</dbReference>
<dbReference type="AlphaFoldDB" id="A0AAW0WA79"/>
<evidence type="ECO:0000313" key="10">
    <source>
        <dbReference type="Proteomes" id="UP001445076"/>
    </source>
</evidence>
<feature type="chain" id="PRO_5043912050" evidence="5">
    <location>
        <begin position="23"/>
        <end position="614"/>
    </location>
</feature>
<keyword evidence="2" id="KW-0479">Metal-binding</keyword>
<dbReference type="Pfam" id="PF00394">
    <property type="entry name" value="Cu-oxidase"/>
    <property type="match status" value="1"/>
</dbReference>
<feature type="domain" description="Plastocyanin-like" evidence="7">
    <location>
        <begin position="468"/>
        <end position="592"/>
    </location>
</feature>
<evidence type="ECO:0000313" key="9">
    <source>
        <dbReference type="EMBL" id="KAK8727890.1"/>
    </source>
</evidence>
<feature type="signal peptide" evidence="5">
    <location>
        <begin position="1"/>
        <end position="22"/>
    </location>
</feature>
<dbReference type="InterPro" id="IPR002355">
    <property type="entry name" value="Cu_oxidase_Cu_BS"/>
</dbReference>
<dbReference type="CDD" id="cd13858">
    <property type="entry name" value="CuRO_1_tcLCC2_insect_like"/>
    <property type="match status" value="1"/>
</dbReference>
<dbReference type="InterPro" id="IPR011706">
    <property type="entry name" value="Cu-oxidase_C"/>
</dbReference>
<organism evidence="9 10">
    <name type="scientific">Cherax quadricarinatus</name>
    <name type="common">Australian red claw crayfish</name>
    <dbReference type="NCBI Taxonomy" id="27406"/>
    <lineage>
        <taxon>Eukaryota</taxon>
        <taxon>Metazoa</taxon>
        <taxon>Ecdysozoa</taxon>
        <taxon>Arthropoda</taxon>
        <taxon>Crustacea</taxon>
        <taxon>Multicrustacea</taxon>
        <taxon>Malacostraca</taxon>
        <taxon>Eumalacostraca</taxon>
        <taxon>Eucarida</taxon>
        <taxon>Decapoda</taxon>
        <taxon>Pleocyemata</taxon>
        <taxon>Astacidea</taxon>
        <taxon>Parastacoidea</taxon>
        <taxon>Parastacidae</taxon>
        <taxon>Cherax</taxon>
    </lineage>
</organism>
<dbReference type="GO" id="GO:0005886">
    <property type="term" value="C:plasma membrane"/>
    <property type="evidence" value="ECO:0007669"/>
    <property type="project" value="TreeGrafter"/>
</dbReference>
<dbReference type="Gene3D" id="2.60.40.420">
    <property type="entry name" value="Cupredoxins - blue copper proteins"/>
    <property type="match status" value="3"/>
</dbReference>
<dbReference type="GO" id="GO:0016491">
    <property type="term" value="F:oxidoreductase activity"/>
    <property type="evidence" value="ECO:0007669"/>
    <property type="project" value="UniProtKB-KW"/>
</dbReference>
<evidence type="ECO:0000256" key="2">
    <source>
        <dbReference type="ARBA" id="ARBA00022723"/>
    </source>
</evidence>
<dbReference type="Proteomes" id="UP001445076">
    <property type="component" value="Unassembled WGS sequence"/>
</dbReference>
<feature type="domain" description="Plastocyanin-like" evidence="6">
    <location>
        <begin position="193"/>
        <end position="346"/>
    </location>
</feature>
<dbReference type="InterPro" id="IPR001117">
    <property type="entry name" value="Cu-oxidase_2nd"/>
</dbReference>
<dbReference type="Pfam" id="PF07732">
    <property type="entry name" value="Cu-oxidase_3"/>
    <property type="match status" value="1"/>
</dbReference>
<evidence type="ECO:0000256" key="3">
    <source>
        <dbReference type="ARBA" id="ARBA00023002"/>
    </source>
</evidence>
<comment type="similarity">
    <text evidence="1">Belongs to the multicopper oxidase family.</text>
</comment>
<feature type="domain" description="Plastocyanin-like" evidence="8">
    <location>
        <begin position="72"/>
        <end position="177"/>
    </location>
</feature>
<dbReference type="GO" id="GO:0006826">
    <property type="term" value="P:iron ion transport"/>
    <property type="evidence" value="ECO:0007669"/>
    <property type="project" value="TreeGrafter"/>
</dbReference>
<dbReference type="FunFam" id="2.60.40.420:FF:000031">
    <property type="entry name" value="Laccase-2 isoform A"/>
    <property type="match status" value="1"/>
</dbReference>
<keyword evidence="4" id="KW-0186">Copper</keyword>
<evidence type="ECO:0000259" key="7">
    <source>
        <dbReference type="Pfam" id="PF07731"/>
    </source>
</evidence>
<dbReference type="CDD" id="cd13884">
    <property type="entry name" value="CuRO_2_tcLCC_insect_like"/>
    <property type="match status" value="1"/>
</dbReference>
<dbReference type="CDD" id="cd13905">
    <property type="entry name" value="CuRO_3_tcLLC2_insect_like"/>
    <property type="match status" value="1"/>
</dbReference>
<evidence type="ECO:0000259" key="6">
    <source>
        <dbReference type="Pfam" id="PF00394"/>
    </source>
</evidence>
<dbReference type="PROSITE" id="PS00080">
    <property type="entry name" value="MULTICOPPER_OXIDASE2"/>
    <property type="match status" value="1"/>
</dbReference>
<dbReference type="InterPro" id="IPR011707">
    <property type="entry name" value="Cu-oxidase-like_N"/>
</dbReference>
<evidence type="ECO:0000259" key="8">
    <source>
        <dbReference type="Pfam" id="PF07732"/>
    </source>
</evidence>
<keyword evidence="5" id="KW-0732">Signal</keyword>
<dbReference type="Pfam" id="PF07731">
    <property type="entry name" value="Cu-oxidase_2"/>
    <property type="match status" value="1"/>
</dbReference>
<dbReference type="GO" id="GO:0005507">
    <property type="term" value="F:copper ion binding"/>
    <property type="evidence" value="ECO:0007669"/>
    <property type="project" value="InterPro"/>
</dbReference>
<dbReference type="InterPro" id="IPR045087">
    <property type="entry name" value="Cu-oxidase_fam"/>
</dbReference>
<dbReference type="InterPro" id="IPR008972">
    <property type="entry name" value="Cupredoxin"/>
</dbReference>
<sequence length="614" mass="68581">MKIVVSVIGVVLVAALTLFADAAHECERTCEAGDTRTCYYTFNLQEYHTMSRACFNCPFNTTDCSRPECIAGDGVARPLITINRQLPGPSINVCEGDRVVVDVYNWMLSDTETIHFHGHHMKDFQYYDGVPFVTQCPILGGSFRYNFVTTNSGTLWWHSHSGLHRGSGVFGAFVVREVEDPMAWSYDVDLPEHVIIFNDWFHVSTPDKFFNRYLFTDDDFATNILVNGKGRLFEAQYEGEEEASTPVEVVKVTPGLRHRLRLINAGGLNCPTIVSVDNHQLNVIGTDGDPIEPYVADSIVLHSGERYDVVLEADQLVDNYWIRFNGLIDCTQNECVQGAVLRYDGAPEELPTVALEYDSNYPPGVVVNPLNSDGVAEEEVTMVELNSFEPSVLEEQVDKKFYLALNFNLVDNLLFFNPDLYSVNDVSDIWQAPTPQINNITFRFPLSPPLSQPSDPQPTVCFYDEESTCVGNFCACTYVFEVGLGETVEMVLVDEGTIGDENHPFHLHGYKFHVVAMQRLGSETTLEEVRALDAAGLITRRLENTVKKDTVTIPDGGYTVIRFTADNPGWWAMHCHLVFHSEMGMIGALHVGETSDLPPVPEGFPTCGSFMPDV</sequence>
<keyword evidence="10" id="KW-1185">Reference proteome</keyword>
<keyword evidence="3" id="KW-0560">Oxidoreductase</keyword>
<dbReference type="FunFam" id="2.60.40.420:FF:000045">
    <property type="entry name" value="Laccase 2"/>
    <property type="match status" value="1"/>
</dbReference>
<reference evidence="9 10" key="1">
    <citation type="journal article" date="2024" name="BMC Genomics">
        <title>Genome assembly of redclaw crayfish (Cherax quadricarinatus) provides insights into its immune adaptation and hypoxia tolerance.</title>
        <authorList>
            <person name="Liu Z."/>
            <person name="Zheng J."/>
            <person name="Li H."/>
            <person name="Fang K."/>
            <person name="Wang S."/>
            <person name="He J."/>
            <person name="Zhou D."/>
            <person name="Weng S."/>
            <person name="Chi M."/>
            <person name="Gu Z."/>
            <person name="He J."/>
            <person name="Li F."/>
            <person name="Wang M."/>
        </authorList>
    </citation>
    <scope>NUCLEOTIDE SEQUENCE [LARGE SCALE GENOMIC DNA]</scope>
    <source>
        <strain evidence="9">ZL_2023a</strain>
    </source>
</reference>
<evidence type="ECO:0000256" key="4">
    <source>
        <dbReference type="ARBA" id="ARBA00023008"/>
    </source>
</evidence>
<accession>A0AAW0WA79</accession>
<name>A0AAW0WA79_CHEQU</name>
<evidence type="ECO:0000256" key="5">
    <source>
        <dbReference type="SAM" id="SignalP"/>
    </source>
</evidence>
<comment type="caution">
    <text evidence="9">The sequence shown here is derived from an EMBL/GenBank/DDBJ whole genome shotgun (WGS) entry which is preliminary data.</text>
</comment>
<dbReference type="PANTHER" id="PTHR11709">
    <property type="entry name" value="MULTI-COPPER OXIDASE"/>
    <property type="match status" value="1"/>
</dbReference>
<dbReference type="EMBL" id="JARKIK010000074">
    <property type="protein sequence ID" value="KAK8727890.1"/>
    <property type="molecule type" value="Genomic_DNA"/>
</dbReference>